<evidence type="ECO:0000313" key="2">
    <source>
        <dbReference type="EMBL" id="BAQ19032.1"/>
    </source>
</evidence>
<name>A0A140JNS9_PETHY</name>
<dbReference type="Gene3D" id="1.20.1280.50">
    <property type="match status" value="1"/>
</dbReference>
<reference evidence="2" key="1">
    <citation type="journal article" date="2015" name="Nat. Plants">
        <title>Gene duplication and genetic exchange drive the evolution of S-RNase-based self-incompatibility in Petunia.</title>
        <authorList>
            <person name="Kubo K."/>
            <person name="Paape T."/>
            <person name="Hatakeyama M."/>
            <person name="Entani T."/>
            <person name="Takara A."/>
            <person name="Kajihara K."/>
            <person name="Tsukahara M."/>
            <person name="Shimizu-Inatsugi R."/>
            <person name="Shimizu K.K."/>
            <person name="Takayama S."/>
        </authorList>
    </citation>
    <scope>NUCLEOTIDE SEQUENCE</scope>
</reference>
<dbReference type="EMBL" id="AB933086">
    <property type="protein sequence ID" value="BAQ19032.1"/>
    <property type="molecule type" value="Genomic_DNA"/>
</dbReference>
<accession>A0A140JNS9</accession>
<dbReference type="PROSITE" id="PS50181">
    <property type="entry name" value="FBOX"/>
    <property type="match status" value="1"/>
</dbReference>
<dbReference type="InterPro" id="IPR050796">
    <property type="entry name" value="SCF_F-box_component"/>
</dbReference>
<gene>
    <name evidence="2" type="primary">SLF16</name>
</gene>
<dbReference type="InterPro" id="IPR001810">
    <property type="entry name" value="F-box_dom"/>
</dbReference>
<dbReference type="SUPFAM" id="SSF81383">
    <property type="entry name" value="F-box domain"/>
    <property type="match status" value="1"/>
</dbReference>
<proteinExistence type="predicted"/>
<dbReference type="Pfam" id="PF00646">
    <property type="entry name" value="F-box"/>
    <property type="match status" value="1"/>
</dbReference>
<dbReference type="PANTHER" id="PTHR31672">
    <property type="entry name" value="BNACNNG10540D PROTEIN"/>
    <property type="match status" value="1"/>
</dbReference>
<dbReference type="InterPro" id="IPR017451">
    <property type="entry name" value="F-box-assoc_interact_dom"/>
</dbReference>
<protein>
    <submittedName>
        <fullName evidence="2">S0m-locus linked F-box protein type-16</fullName>
    </submittedName>
</protein>
<dbReference type="SMART" id="SM00256">
    <property type="entry name" value="FBOX"/>
    <property type="match status" value="1"/>
</dbReference>
<dbReference type="NCBIfam" id="TIGR01640">
    <property type="entry name" value="F_box_assoc_1"/>
    <property type="match status" value="1"/>
</dbReference>
<feature type="domain" description="F-box" evidence="1">
    <location>
        <begin position="3"/>
        <end position="48"/>
    </location>
</feature>
<organism evidence="2">
    <name type="scientific">Petunia hybrida</name>
    <name type="common">Petunia</name>
    <dbReference type="NCBI Taxonomy" id="4102"/>
    <lineage>
        <taxon>Eukaryota</taxon>
        <taxon>Viridiplantae</taxon>
        <taxon>Streptophyta</taxon>
        <taxon>Embryophyta</taxon>
        <taxon>Tracheophyta</taxon>
        <taxon>Spermatophyta</taxon>
        <taxon>Magnoliopsida</taxon>
        <taxon>eudicotyledons</taxon>
        <taxon>Gunneridae</taxon>
        <taxon>Pentapetalae</taxon>
        <taxon>asterids</taxon>
        <taxon>lamiids</taxon>
        <taxon>Solanales</taxon>
        <taxon>Solanaceae</taxon>
        <taxon>Petunioideae</taxon>
        <taxon>Petunia</taxon>
    </lineage>
</organism>
<evidence type="ECO:0000259" key="1">
    <source>
        <dbReference type="PROSITE" id="PS50181"/>
    </source>
</evidence>
<sequence>MADEIVIKLPKDVVMYILLKFPVKSLLRFKRVSRNFYTLIQSSVFINLHINRNITANNEFIVFKRSLEEEPNLFRSIMSFLSSGHDDYDLHHVSPDLDVPYLTNTGGCTFHRFMGPCHGLLVLTDCEETVLFNPSTRNYRLLQPSPYDSPLGFHRSINGIAFGFDSIGNEYKIARLAELRGEPPFNCFTMKEWRVEVYELSIDSWREIENVDQQLPYVHWYPCGELFYKGASHWFGHANRARVILCFDMTTETFRDIKMPNTCHYKDRKCYGLVVLNECLTLICYPYPGCQIDTAIDFMEIWMMKEYGIIESWSIKYKITPLAIESPLAIWKDHLLLLQSITGYLISYDLNSDEVKEFELNGWPESLRVNVYKESLALIPKDREHNMRLSIE</sequence>
<dbReference type="AlphaFoldDB" id="A0A140JNS9"/>
<dbReference type="Pfam" id="PF07734">
    <property type="entry name" value="FBA_1"/>
    <property type="match status" value="1"/>
</dbReference>
<dbReference type="PANTHER" id="PTHR31672:SF13">
    <property type="entry name" value="F-BOX PROTEIN CPR30-LIKE"/>
    <property type="match status" value="1"/>
</dbReference>
<dbReference type="InterPro" id="IPR006527">
    <property type="entry name" value="F-box-assoc_dom_typ1"/>
</dbReference>
<dbReference type="InterPro" id="IPR036047">
    <property type="entry name" value="F-box-like_dom_sf"/>
</dbReference>